<dbReference type="NCBIfam" id="NF041479">
    <property type="entry name" value="spor_membprot_YtrI"/>
    <property type="match status" value="1"/>
</dbReference>
<evidence type="ECO:0000256" key="1">
    <source>
        <dbReference type="SAM" id="Phobius"/>
    </source>
</evidence>
<proteinExistence type="predicted"/>
<protein>
    <submittedName>
        <fullName evidence="3">Sporulation protein</fullName>
    </submittedName>
</protein>
<dbReference type="Pfam" id="PF26347">
    <property type="entry name" value="YtrI_sporulation"/>
    <property type="match status" value="1"/>
</dbReference>
<dbReference type="EMBL" id="JAKTTI010000057">
    <property type="protein sequence ID" value="MCH1627822.1"/>
    <property type="molecule type" value="Genomic_DNA"/>
</dbReference>
<dbReference type="InterPro" id="IPR058620">
    <property type="entry name" value="YtrI_C"/>
</dbReference>
<sequence>MRIPPLYEKPGWQRFFAGVAVGALISWFVFLYQFGVLQEEQLLLITKQQGDIKILEEYRDTLLSDKEKLNEENKKKLKIQEFKIDIIKNKKNNLDSFITHSLRTAVKEDLNHLIGEDVESISNTKELLIKAIENKTYEIDEKKYKLQVYVIVMGTTLEITLKIELVK</sequence>
<organism evidence="3 4">
    <name type="scientific">Fredinandcohnia quinoae</name>
    <dbReference type="NCBI Taxonomy" id="2918902"/>
    <lineage>
        <taxon>Bacteria</taxon>
        <taxon>Bacillati</taxon>
        <taxon>Bacillota</taxon>
        <taxon>Bacilli</taxon>
        <taxon>Bacillales</taxon>
        <taxon>Bacillaceae</taxon>
        <taxon>Fredinandcohnia</taxon>
    </lineage>
</organism>
<dbReference type="AlphaFoldDB" id="A0AAW5ECU0"/>
<comment type="caution">
    <text evidence="3">The sequence shown here is derived from an EMBL/GenBank/DDBJ whole genome shotgun (WGS) entry which is preliminary data.</text>
</comment>
<evidence type="ECO:0000259" key="2">
    <source>
        <dbReference type="Pfam" id="PF26347"/>
    </source>
</evidence>
<keyword evidence="4" id="KW-1185">Reference proteome</keyword>
<keyword evidence="1" id="KW-0812">Transmembrane</keyword>
<accession>A0AAW5ECU0</accession>
<gene>
    <name evidence="3" type="ORF">MJG50_21020</name>
</gene>
<evidence type="ECO:0000313" key="4">
    <source>
        <dbReference type="Proteomes" id="UP001431131"/>
    </source>
</evidence>
<keyword evidence="1" id="KW-1133">Transmembrane helix</keyword>
<evidence type="ECO:0000313" key="3">
    <source>
        <dbReference type="EMBL" id="MCH1627822.1"/>
    </source>
</evidence>
<dbReference type="InterPro" id="IPR048198">
    <property type="entry name" value="YtrI"/>
</dbReference>
<feature type="transmembrane region" description="Helical" evidence="1">
    <location>
        <begin position="15"/>
        <end position="37"/>
    </location>
</feature>
<keyword evidence="1" id="KW-0472">Membrane</keyword>
<reference evidence="3" key="1">
    <citation type="submission" date="2022-02" db="EMBL/GenBank/DDBJ databases">
        <title>Fredinandcohnia quinoae sp. nov. isolated from Chenopodium quinoa seeds.</title>
        <authorList>
            <person name="Saati-Santamaria Z."/>
            <person name="Flores-Felix J.D."/>
            <person name="Igual J.M."/>
            <person name="Velazquez E."/>
            <person name="Garcia-Fraile P."/>
            <person name="Martinez-Molina E."/>
        </authorList>
    </citation>
    <scope>NUCLEOTIDE SEQUENCE</scope>
    <source>
        <strain evidence="3">SECRCQ15</strain>
    </source>
</reference>
<feature type="domain" description="Sporulation membrane protein YtrI C-terminal" evidence="2">
    <location>
        <begin position="80"/>
        <end position="164"/>
    </location>
</feature>
<dbReference type="Proteomes" id="UP001431131">
    <property type="component" value="Unassembled WGS sequence"/>
</dbReference>
<name>A0AAW5ECU0_9BACI</name>